<dbReference type="Proteomes" id="UP000198341">
    <property type="component" value="Chromosome 4"/>
</dbReference>
<evidence type="ECO:0000256" key="1">
    <source>
        <dbReference type="SAM" id="MobiDB-lite"/>
    </source>
</evidence>
<keyword evidence="4" id="KW-1185">Reference proteome</keyword>
<organism evidence="3 4">
    <name type="scientific">Bathycoccus prasinos</name>
    <dbReference type="NCBI Taxonomy" id="41875"/>
    <lineage>
        <taxon>Eukaryota</taxon>
        <taxon>Viridiplantae</taxon>
        <taxon>Chlorophyta</taxon>
        <taxon>Mamiellophyceae</taxon>
        <taxon>Mamiellales</taxon>
        <taxon>Bathycoccaceae</taxon>
        <taxon>Bathycoccus</taxon>
    </lineage>
</organism>
<dbReference type="Gene3D" id="3.10.129.10">
    <property type="entry name" value="Hotdog Thioesterase"/>
    <property type="match status" value="1"/>
</dbReference>
<dbReference type="Pfam" id="PF01575">
    <property type="entry name" value="MaoC_dehydratas"/>
    <property type="match status" value="1"/>
</dbReference>
<name>K8ED82_9CHLO</name>
<dbReference type="STRING" id="41875.K8ED82"/>
<dbReference type="RefSeq" id="XP_007513421.1">
    <property type="nucleotide sequence ID" value="XM_007513359.1"/>
</dbReference>
<dbReference type="KEGG" id="bpg:Bathy04g03800"/>
<proteinExistence type="predicted"/>
<dbReference type="EMBL" id="FO082275">
    <property type="protein sequence ID" value="CCO15946.1"/>
    <property type="molecule type" value="Genomic_DNA"/>
</dbReference>
<dbReference type="InterPro" id="IPR029069">
    <property type="entry name" value="HotDog_dom_sf"/>
</dbReference>
<evidence type="ECO:0000259" key="2">
    <source>
        <dbReference type="Pfam" id="PF01575"/>
    </source>
</evidence>
<dbReference type="PANTHER" id="PTHR42993:SF1">
    <property type="entry name" value="MAOC-LIKE DEHYDRATASE DOMAIN-CONTAINING PROTEIN"/>
    <property type="match status" value="1"/>
</dbReference>
<dbReference type="AlphaFoldDB" id="K8ED82"/>
<accession>K8ED82</accession>
<evidence type="ECO:0000313" key="4">
    <source>
        <dbReference type="Proteomes" id="UP000198341"/>
    </source>
</evidence>
<dbReference type="OrthoDB" id="10646952at2759"/>
<dbReference type="InterPro" id="IPR002539">
    <property type="entry name" value="MaoC-like_dom"/>
</dbReference>
<feature type="domain" description="MaoC-like" evidence="2">
    <location>
        <begin position="62"/>
        <end position="188"/>
    </location>
</feature>
<reference evidence="3 4" key="1">
    <citation type="submission" date="2011-10" db="EMBL/GenBank/DDBJ databases">
        <authorList>
            <person name="Genoscope - CEA"/>
        </authorList>
    </citation>
    <scope>NUCLEOTIDE SEQUENCE [LARGE SCALE GENOMIC DNA]</scope>
    <source>
        <strain evidence="3 4">RCC 1105</strain>
    </source>
</reference>
<evidence type="ECO:0000313" key="3">
    <source>
        <dbReference type="EMBL" id="CCO15946.1"/>
    </source>
</evidence>
<feature type="region of interest" description="Disordered" evidence="1">
    <location>
        <begin position="1"/>
        <end position="55"/>
    </location>
</feature>
<sequence>MNDDESRRSSPPPPPLNDRGRRTRVSILASHFASSSKTLKGKDEEDKEEEIQSAEEWISSPGKVFENRKKRYVITRESIEQFGKVTRDEQWIHKSNDNDDFGSASSSSSPSVLGGVKLPIAHGFFTVSLLTFLSSAPRKSATWCKYEINCGMKNVKFVKPVEVNSVLGCRTKVKSVSWKRGREMLETTYECEMFKEGGRRGEEEIVLEAEWIVRQVLA</sequence>
<dbReference type="GeneID" id="19016406"/>
<gene>
    <name evidence="3" type="ORF">Bathy04g03800</name>
</gene>
<dbReference type="PANTHER" id="PTHR42993">
    <property type="entry name" value="MAOC-LIKE DEHYDRATASE DOMAIN-CONTAINING PROTEIN"/>
    <property type="match status" value="1"/>
</dbReference>
<dbReference type="SUPFAM" id="SSF54637">
    <property type="entry name" value="Thioesterase/thiol ester dehydrase-isomerase"/>
    <property type="match status" value="1"/>
</dbReference>
<protein>
    <recommendedName>
        <fullName evidence="2">MaoC-like domain-containing protein</fullName>
    </recommendedName>
</protein>